<evidence type="ECO:0000313" key="3">
    <source>
        <dbReference type="EMBL" id="CAJ0958871.1"/>
    </source>
</evidence>
<dbReference type="InterPro" id="IPR019149">
    <property type="entry name" value="ABHD18"/>
</dbReference>
<sequence length="168" mass="18506">MSSSSLLLSQLLRSTAVLYAALRANQYACARAATEARKRTSSHGDGRSRTATPIGSEPHRTAPPGEYNLSCIFHLSGYIGGLSIALQIAGDKPLMVMASACVRKMRLFEFRKIIGNREKCQNLVPKDYPVHIDTIEEQTDCKIFDGHFTSPLVHYVPDVMPPETVTAR</sequence>
<proteinExistence type="predicted"/>
<dbReference type="EMBL" id="CAUEEQ010046405">
    <property type="protein sequence ID" value="CAJ0958871.1"/>
    <property type="molecule type" value="Genomic_DNA"/>
</dbReference>
<reference evidence="3" key="1">
    <citation type="submission" date="2023-07" db="EMBL/GenBank/DDBJ databases">
        <authorList>
            <person name="Stuckert A."/>
        </authorList>
    </citation>
    <scope>NUCLEOTIDE SEQUENCE</scope>
</reference>
<dbReference type="PANTHER" id="PTHR13617:SF14">
    <property type="entry name" value="PROTEIN ABHD18"/>
    <property type="match status" value="1"/>
</dbReference>
<evidence type="ECO:0000256" key="1">
    <source>
        <dbReference type="SAM" id="MobiDB-lite"/>
    </source>
</evidence>
<comment type="caution">
    <text evidence="3">The sequence shown here is derived from an EMBL/GenBank/DDBJ whole genome shotgun (WGS) entry which is preliminary data.</text>
</comment>
<keyword evidence="4" id="KW-1185">Reference proteome</keyword>
<feature type="compositionally biased region" description="Basic and acidic residues" evidence="1">
    <location>
        <begin position="38"/>
        <end position="48"/>
    </location>
</feature>
<dbReference type="PANTHER" id="PTHR13617">
    <property type="entry name" value="PROTEIN ABHD18"/>
    <property type="match status" value="1"/>
</dbReference>
<accession>A0ABN9M7T8</accession>
<gene>
    <name evidence="3" type="ORF">RIMI_LOCUS16543261</name>
</gene>
<protein>
    <submittedName>
        <fullName evidence="3">Uncharacterized protein</fullName>
    </submittedName>
</protein>
<dbReference type="Proteomes" id="UP001176940">
    <property type="component" value="Unassembled WGS sequence"/>
</dbReference>
<evidence type="ECO:0000256" key="2">
    <source>
        <dbReference type="SAM" id="SignalP"/>
    </source>
</evidence>
<evidence type="ECO:0000313" key="4">
    <source>
        <dbReference type="Proteomes" id="UP001176940"/>
    </source>
</evidence>
<feature type="chain" id="PRO_5047003265" evidence="2">
    <location>
        <begin position="17"/>
        <end position="168"/>
    </location>
</feature>
<feature type="signal peptide" evidence="2">
    <location>
        <begin position="1"/>
        <end position="16"/>
    </location>
</feature>
<dbReference type="Pfam" id="PF09752">
    <property type="entry name" value="ABHD18"/>
    <property type="match status" value="1"/>
</dbReference>
<name>A0ABN9M7T8_9NEOB</name>
<organism evidence="3 4">
    <name type="scientific">Ranitomeya imitator</name>
    <name type="common">mimic poison frog</name>
    <dbReference type="NCBI Taxonomy" id="111125"/>
    <lineage>
        <taxon>Eukaryota</taxon>
        <taxon>Metazoa</taxon>
        <taxon>Chordata</taxon>
        <taxon>Craniata</taxon>
        <taxon>Vertebrata</taxon>
        <taxon>Euteleostomi</taxon>
        <taxon>Amphibia</taxon>
        <taxon>Batrachia</taxon>
        <taxon>Anura</taxon>
        <taxon>Neobatrachia</taxon>
        <taxon>Hyloidea</taxon>
        <taxon>Dendrobatidae</taxon>
        <taxon>Dendrobatinae</taxon>
        <taxon>Ranitomeya</taxon>
    </lineage>
</organism>
<keyword evidence="2" id="KW-0732">Signal</keyword>
<feature type="region of interest" description="Disordered" evidence="1">
    <location>
        <begin position="38"/>
        <end position="62"/>
    </location>
</feature>